<dbReference type="InterPro" id="IPR011250">
    <property type="entry name" value="OMP/PagP_B-barrel"/>
</dbReference>
<evidence type="ECO:0000313" key="4">
    <source>
        <dbReference type="EMBL" id="TWX64325.1"/>
    </source>
</evidence>
<dbReference type="EMBL" id="VOLT01000014">
    <property type="protein sequence ID" value="TWX64325.1"/>
    <property type="molecule type" value="Genomic_DNA"/>
</dbReference>
<keyword evidence="1 2" id="KW-0732">Signal</keyword>
<sequence length="211" mass="23783">MFYLNIMELFMNKKTLLSLIVVSALSLFVTAEELPQPGTFNAGLQVSSGNIDHDSFGNDKDGVAQVMLYVDYYFKPGWAVEVGLNKGSNVQDWICENDDADEDYCVSDDESNPDSFKSDLDYTNFIVAVRFDTALTEHNFIYGKLGAQYFDYEMTNNNNNVFEEDSGTGIYSELGWKYQWSNNVNLNVGYQHIAMSNLTTSSLAIGIGYRF</sequence>
<keyword evidence="5" id="KW-1185">Reference proteome</keyword>
<dbReference type="Pfam" id="PF13505">
    <property type="entry name" value="OMP_b-brl"/>
    <property type="match status" value="1"/>
</dbReference>
<evidence type="ECO:0000256" key="2">
    <source>
        <dbReference type="SAM" id="SignalP"/>
    </source>
</evidence>
<dbReference type="Gene3D" id="2.40.160.20">
    <property type="match status" value="1"/>
</dbReference>
<dbReference type="AlphaFoldDB" id="A0A5C6Q5W6"/>
<dbReference type="InterPro" id="IPR027385">
    <property type="entry name" value="Beta-barrel_OMP"/>
</dbReference>
<reference evidence="4 5" key="1">
    <citation type="submission" date="2019-07" db="EMBL/GenBank/DDBJ databases">
        <title>Genomes of sea-ice associated Colwellia species.</title>
        <authorList>
            <person name="Bowman J.P."/>
        </authorList>
    </citation>
    <scope>NUCLEOTIDE SEQUENCE [LARGE SCALE GENOMIC DNA]</scope>
    <source>
        <strain evidence="4 5">ACAM 459</strain>
    </source>
</reference>
<evidence type="ECO:0000313" key="5">
    <source>
        <dbReference type="Proteomes" id="UP000321822"/>
    </source>
</evidence>
<dbReference type="SUPFAM" id="SSF56925">
    <property type="entry name" value="OMPA-like"/>
    <property type="match status" value="1"/>
</dbReference>
<accession>A0A5C6Q5W6</accession>
<dbReference type="Proteomes" id="UP000321822">
    <property type="component" value="Unassembled WGS sequence"/>
</dbReference>
<proteinExistence type="predicted"/>
<evidence type="ECO:0000259" key="3">
    <source>
        <dbReference type="Pfam" id="PF13505"/>
    </source>
</evidence>
<organism evidence="4 5">
    <name type="scientific">Colwellia demingiae</name>
    <dbReference type="NCBI Taxonomy" id="89401"/>
    <lineage>
        <taxon>Bacteria</taxon>
        <taxon>Pseudomonadati</taxon>
        <taxon>Pseudomonadota</taxon>
        <taxon>Gammaproteobacteria</taxon>
        <taxon>Alteromonadales</taxon>
        <taxon>Colwelliaceae</taxon>
        <taxon>Colwellia</taxon>
    </lineage>
</organism>
<feature type="domain" description="Outer membrane protein beta-barrel" evidence="3">
    <location>
        <begin position="21"/>
        <end position="211"/>
    </location>
</feature>
<dbReference type="OrthoDB" id="5823352at2"/>
<evidence type="ECO:0000256" key="1">
    <source>
        <dbReference type="ARBA" id="ARBA00022729"/>
    </source>
</evidence>
<feature type="chain" id="PRO_5023142084" evidence="2">
    <location>
        <begin position="32"/>
        <end position="211"/>
    </location>
</feature>
<feature type="signal peptide" evidence="2">
    <location>
        <begin position="1"/>
        <end position="31"/>
    </location>
</feature>
<gene>
    <name evidence="4" type="ORF">ESZ36_20335</name>
</gene>
<name>A0A5C6Q5W6_9GAMM</name>
<comment type="caution">
    <text evidence="4">The sequence shown here is derived from an EMBL/GenBank/DDBJ whole genome shotgun (WGS) entry which is preliminary data.</text>
</comment>
<protein>
    <submittedName>
        <fullName evidence="4">Porin family protein</fullName>
    </submittedName>
</protein>